<dbReference type="Proteomes" id="UP001516662">
    <property type="component" value="Unassembled WGS sequence"/>
</dbReference>
<organism evidence="1 2">
    <name type="scientific">Litchfieldia luteola</name>
    <dbReference type="NCBI Taxonomy" id="682179"/>
    <lineage>
        <taxon>Bacteria</taxon>
        <taxon>Bacillati</taxon>
        <taxon>Bacillota</taxon>
        <taxon>Bacilli</taxon>
        <taxon>Bacillales</taxon>
        <taxon>Bacillaceae</taxon>
        <taxon>Litchfieldia</taxon>
    </lineage>
</organism>
<comment type="caution">
    <text evidence="1">The sequence shown here is derived from an EMBL/GenBank/DDBJ whole genome shotgun (WGS) entry which is preliminary data.</text>
</comment>
<sequence>MEWEIGIGDPELTGGGSFIFEPLIVNVIIPKEKAVKEVKVFGEGAKRVRYSDDIEYWISFTEKSPNSLDVEYDLL</sequence>
<accession>A0ABR9QNL4</accession>
<name>A0ABR9QNL4_9BACI</name>
<evidence type="ECO:0000313" key="1">
    <source>
        <dbReference type="EMBL" id="MBE4910062.1"/>
    </source>
</evidence>
<gene>
    <name evidence="1" type="ORF">IMZ08_18660</name>
</gene>
<proteinExistence type="predicted"/>
<keyword evidence="2" id="KW-1185">Reference proteome</keyword>
<evidence type="ECO:0000313" key="2">
    <source>
        <dbReference type="Proteomes" id="UP001516662"/>
    </source>
</evidence>
<protein>
    <submittedName>
        <fullName evidence="1">Uncharacterized protein</fullName>
    </submittedName>
</protein>
<reference evidence="1 2" key="1">
    <citation type="submission" date="2020-10" db="EMBL/GenBank/DDBJ databases">
        <title>Bacillus sp. HD4P25, an endophyte from a halophyte.</title>
        <authorList>
            <person name="Sun J.-Q."/>
        </authorList>
    </citation>
    <scope>NUCLEOTIDE SEQUENCE [LARGE SCALE GENOMIC DNA]</scope>
    <source>
        <strain evidence="1 2">YIM 93174</strain>
    </source>
</reference>
<dbReference type="EMBL" id="JADCLJ010000024">
    <property type="protein sequence ID" value="MBE4910062.1"/>
    <property type="molecule type" value="Genomic_DNA"/>
</dbReference>
<dbReference type="RefSeq" id="WP_193539248.1">
    <property type="nucleotide sequence ID" value="NZ_JADCLJ010000024.1"/>
</dbReference>